<protein>
    <submittedName>
        <fullName evidence="2">Uncharacterized protein</fullName>
    </submittedName>
</protein>
<feature type="compositionally biased region" description="Basic and acidic residues" evidence="1">
    <location>
        <begin position="82"/>
        <end position="96"/>
    </location>
</feature>
<feature type="region of interest" description="Disordered" evidence="1">
    <location>
        <begin position="67"/>
        <end position="96"/>
    </location>
</feature>
<proteinExistence type="predicted"/>
<name>A0A0A9DW56_ARUDO</name>
<dbReference type="EMBL" id="GBRH01209903">
    <property type="protein sequence ID" value="JAD87992.1"/>
    <property type="molecule type" value="Transcribed_RNA"/>
</dbReference>
<accession>A0A0A9DW56</accession>
<sequence length="96" mass="10764">MRSCCSSRPRSSAASAPSAGRGVPSSPRLPAVVFPPLRSAIHRCTRRPPLWTAHSCRLRHIRSERRHPLRHHKPLRAGCKADSIDGRRRMGDIRTV</sequence>
<evidence type="ECO:0000256" key="1">
    <source>
        <dbReference type="SAM" id="MobiDB-lite"/>
    </source>
</evidence>
<feature type="region of interest" description="Disordered" evidence="1">
    <location>
        <begin position="1"/>
        <end position="30"/>
    </location>
</feature>
<dbReference type="AlphaFoldDB" id="A0A0A9DW56"/>
<organism evidence="2">
    <name type="scientific">Arundo donax</name>
    <name type="common">Giant reed</name>
    <name type="synonym">Donax arundinaceus</name>
    <dbReference type="NCBI Taxonomy" id="35708"/>
    <lineage>
        <taxon>Eukaryota</taxon>
        <taxon>Viridiplantae</taxon>
        <taxon>Streptophyta</taxon>
        <taxon>Embryophyta</taxon>
        <taxon>Tracheophyta</taxon>
        <taxon>Spermatophyta</taxon>
        <taxon>Magnoliopsida</taxon>
        <taxon>Liliopsida</taxon>
        <taxon>Poales</taxon>
        <taxon>Poaceae</taxon>
        <taxon>PACMAD clade</taxon>
        <taxon>Arundinoideae</taxon>
        <taxon>Arundineae</taxon>
        <taxon>Arundo</taxon>
    </lineage>
</organism>
<reference evidence="2" key="1">
    <citation type="submission" date="2014-09" db="EMBL/GenBank/DDBJ databases">
        <authorList>
            <person name="Magalhaes I.L.F."/>
            <person name="Oliveira U."/>
            <person name="Santos F.R."/>
            <person name="Vidigal T.H.D.A."/>
            <person name="Brescovit A.D."/>
            <person name="Santos A.J."/>
        </authorList>
    </citation>
    <scope>NUCLEOTIDE SEQUENCE</scope>
    <source>
        <tissue evidence="2">Shoot tissue taken approximately 20 cm above the soil surface</tissue>
    </source>
</reference>
<reference evidence="2" key="2">
    <citation type="journal article" date="2015" name="Data Brief">
        <title>Shoot transcriptome of the giant reed, Arundo donax.</title>
        <authorList>
            <person name="Barrero R.A."/>
            <person name="Guerrero F.D."/>
            <person name="Moolhuijzen P."/>
            <person name="Goolsby J.A."/>
            <person name="Tidwell J."/>
            <person name="Bellgard S.E."/>
            <person name="Bellgard M.I."/>
        </authorList>
    </citation>
    <scope>NUCLEOTIDE SEQUENCE</scope>
    <source>
        <tissue evidence="2">Shoot tissue taken approximately 20 cm above the soil surface</tissue>
    </source>
</reference>
<evidence type="ECO:0000313" key="2">
    <source>
        <dbReference type="EMBL" id="JAD87992.1"/>
    </source>
</evidence>
<feature type="compositionally biased region" description="Low complexity" evidence="1">
    <location>
        <begin position="1"/>
        <end position="28"/>
    </location>
</feature>